<feature type="binding site" evidence="1">
    <location>
        <position position="271"/>
    </location>
    <ligand>
        <name>Zn(2+)</name>
        <dbReference type="ChEBI" id="CHEBI:29105"/>
    </ligand>
</feature>
<dbReference type="PIRSF" id="PIRSF037505">
    <property type="entry name" value="Betaine_HMT"/>
    <property type="match status" value="1"/>
</dbReference>
<comment type="caution">
    <text evidence="3">The sequence shown here is derived from an EMBL/GenBank/DDBJ whole genome shotgun (WGS) entry which is preliminary data.</text>
</comment>
<comment type="cofactor">
    <cofactor evidence="1">
        <name>Zn(2+)</name>
        <dbReference type="ChEBI" id="CHEBI:29105"/>
    </cofactor>
</comment>
<gene>
    <name evidence="3" type="ORF">KQI88_03135</name>
</gene>
<evidence type="ECO:0000259" key="2">
    <source>
        <dbReference type="PROSITE" id="PS50970"/>
    </source>
</evidence>
<keyword evidence="4" id="KW-1185">Reference proteome</keyword>
<keyword evidence="1" id="KW-0862">Zinc</keyword>
<sequence>MIKNLLDKKQNIYLDGAMGTNLMKINNRRLANMETFSFSNPESVKKVHRDYLLAGSDVILTNTFGCNPIRLSGTNINPKEAILRGINIAQNAISSINNEGKKYIALDIGPIGKPIDDKNITSNGVYDMFAMQAELGTENGCDLIFIETMYNLNELIIAIKASKDNSNLPIFASFILGKDMKLYSGEDISLIINILENLHVDAIGVNCSFGSFDSIKIMSEITKLASFPLICKPNAGMVIKDSDSHEINSTKFSNHMKKVNEMGVNILGGCCGTDSNYIKDMIAVCEK</sequence>
<feature type="binding site" evidence="1">
    <location>
        <position position="270"/>
    </location>
    <ligand>
        <name>Zn(2+)</name>
        <dbReference type="ChEBI" id="CHEBI:29105"/>
    </ligand>
</feature>
<organism evidence="3 4">
    <name type="scientific">Alkaliphilus flagellatus</name>
    <dbReference type="NCBI Taxonomy" id="2841507"/>
    <lineage>
        <taxon>Bacteria</taxon>
        <taxon>Bacillati</taxon>
        <taxon>Bacillota</taxon>
        <taxon>Clostridia</taxon>
        <taxon>Peptostreptococcales</taxon>
        <taxon>Natronincolaceae</taxon>
        <taxon>Alkaliphilus</taxon>
    </lineage>
</organism>
<dbReference type="InterPro" id="IPR017226">
    <property type="entry name" value="BHMT-like"/>
</dbReference>
<feature type="binding site" evidence="1">
    <location>
        <position position="207"/>
    </location>
    <ligand>
        <name>Zn(2+)</name>
        <dbReference type="ChEBI" id="CHEBI:29105"/>
    </ligand>
</feature>
<dbReference type="PANTHER" id="PTHR11103:SF18">
    <property type="entry name" value="SLR1189 PROTEIN"/>
    <property type="match status" value="1"/>
</dbReference>
<keyword evidence="1" id="KW-0479">Metal-binding</keyword>
<proteinExistence type="predicted"/>
<evidence type="ECO:0000313" key="4">
    <source>
        <dbReference type="Proteomes" id="UP000779508"/>
    </source>
</evidence>
<dbReference type="EMBL" id="JAHLQK010000001">
    <property type="protein sequence ID" value="MBU5675410.1"/>
    <property type="molecule type" value="Genomic_DNA"/>
</dbReference>
<dbReference type="InterPro" id="IPR003726">
    <property type="entry name" value="HCY_dom"/>
</dbReference>
<feature type="domain" description="Hcy-binding" evidence="2">
    <location>
        <begin position="1"/>
        <end position="285"/>
    </location>
</feature>
<accession>A0ABS6FYV3</accession>
<dbReference type="PANTHER" id="PTHR11103">
    <property type="entry name" value="SLR1189 PROTEIN"/>
    <property type="match status" value="1"/>
</dbReference>
<protein>
    <submittedName>
        <fullName evidence="3">Homocysteine S-methyltransferase family protein</fullName>
    </submittedName>
</protein>
<evidence type="ECO:0000256" key="1">
    <source>
        <dbReference type="PROSITE-ProRule" id="PRU00333"/>
    </source>
</evidence>
<keyword evidence="1" id="KW-0489">Methyltransferase</keyword>
<dbReference type="PROSITE" id="PS50970">
    <property type="entry name" value="HCY"/>
    <property type="match status" value="1"/>
</dbReference>
<dbReference type="Proteomes" id="UP000779508">
    <property type="component" value="Unassembled WGS sequence"/>
</dbReference>
<evidence type="ECO:0000313" key="3">
    <source>
        <dbReference type="EMBL" id="MBU5675410.1"/>
    </source>
</evidence>
<keyword evidence="1" id="KW-0808">Transferase</keyword>
<reference evidence="3 4" key="1">
    <citation type="submission" date="2021-06" db="EMBL/GenBank/DDBJ databases">
        <authorList>
            <person name="Sun Q."/>
            <person name="Li D."/>
        </authorList>
    </citation>
    <scope>NUCLEOTIDE SEQUENCE [LARGE SCALE GENOMIC DNA]</scope>
    <source>
        <strain evidence="3 4">MSJ-5</strain>
    </source>
</reference>
<dbReference type="Pfam" id="PF02574">
    <property type="entry name" value="S-methyl_trans"/>
    <property type="match status" value="1"/>
</dbReference>
<dbReference type="RefSeq" id="WP_216414893.1">
    <property type="nucleotide sequence ID" value="NZ_JAHLQK010000001.1"/>
</dbReference>
<name>A0ABS6FYV3_9FIRM</name>